<gene>
    <name evidence="1" type="ORF">ARMGADRAFT_186284</name>
</gene>
<reference evidence="2" key="1">
    <citation type="journal article" date="2017" name="Nat. Ecol. Evol.">
        <title>Genome expansion and lineage-specific genetic innovations in the forest pathogenic fungi Armillaria.</title>
        <authorList>
            <person name="Sipos G."/>
            <person name="Prasanna A.N."/>
            <person name="Walter M.C."/>
            <person name="O'Connor E."/>
            <person name="Balint B."/>
            <person name="Krizsan K."/>
            <person name="Kiss B."/>
            <person name="Hess J."/>
            <person name="Varga T."/>
            <person name="Slot J."/>
            <person name="Riley R."/>
            <person name="Boka B."/>
            <person name="Rigling D."/>
            <person name="Barry K."/>
            <person name="Lee J."/>
            <person name="Mihaltcheva S."/>
            <person name="LaButti K."/>
            <person name="Lipzen A."/>
            <person name="Waldron R."/>
            <person name="Moloney N.M."/>
            <person name="Sperisen C."/>
            <person name="Kredics L."/>
            <person name="Vagvoelgyi C."/>
            <person name="Patrignani A."/>
            <person name="Fitzpatrick D."/>
            <person name="Nagy I."/>
            <person name="Doyle S."/>
            <person name="Anderson J.B."/>
            <person name="Grigoriev I.V."/>
            <person name="Gueldener U."/>
            <person name="Muensterkoetter M."/>
            <person name="Nagy L.G."/>
        </authorList>
    </citation>
    <scope>NUCLEOTIDE SEQUENCE [LARGE SCALE GENOMIC DNA]</scope>
    <source>
        <strain evidence="2">Ar21-2</strain>
    </source>
</reference>
<dbReference type="AlphaFoldDB" id="A0A2H3DU12"/>
<dbReference type="InParanoid" id="A0A2H3DU12"/>
<name>A0A2H3DU12_ARMGA</name>
<sequence length="153" mass="17941">MMHCHRYTAVDGRIVRCGWRCLRPRYVYRTRKPYSRTIRLRRAALLTIHFVNLMKSCFPKTRGPQGAHHCRNADPSMHKYEIYDPMHGLMKTFHTLFHTYVALNSAVLIPLPIYTTDGLKKYQPRLNIFLLLVARFSGQTANHENCIFSICSE</sequence>
<organism evidence="1 2">
    <name type="scientific">Armillaria gallica</name>
    <name type="common">Bulbous honey fungus</name>
    <name type="synonym">Armillaria bulbosa</name>
    <dbReference type="NCBI Taxonomy" id="47427"/>
    <lineage>
        <taxon>Eukaryota</taxon>
        <taxon>Fungi</taxon>
        <taxon>Dikarya</taxon>
        <taxon>Basidiomycota</taxon>
        <taxon>Agaricomycotina</taxon>
        <taxon>Agaricomycetes</taxon>
        <taxon>Agaricomycetidae</taxon>
        <taxon>Agaricales</taxon>
        <taxon>Marasmiineae</taxon>
        <taxon>Physalacriaceae</taxon>
        <taxon>Armillaria</taxon>
    </lineage>
</organism>
<dbReference type="Proteomes" id="UP000217790">
    <property type="component" value="Unassembled WGS sequence"/>
</dbReference>
<evidence type="ECO:0000313" key="2">
    <source>
        <dbReference type="Proteomes" id="UP000217790"/>
    </source>
</evidence>
<accession>A0A2H3DU12</accession>
<keyword evidence="2" id="KW-1185">Reference proteome</keyword>
<protein>
    <submittedName>
        <fullName evidence="1">Uncharacterized protein</fullName>
    </submittedName>
</protein>
<dbReference type="EMBL" id="KZ293660">
    <property type="protein sequence ID" value="PBK91763.1"/>
    <property type="molecule type" value="Genomic_DNA"/>
</dbReference>
<proteinExistence type="predicted"/>
<evidence type="ECO:0000313" key="1">
    <source>
        <dbReference type="EMBL" id="PBK91763.1"/>
    </source>
</evidence>